<reference evidence="1" key="1">
    <citation type="submission" date="2018-02" db="EMBL/GenBank/DDBJ databases">
        <title>Rhizophora mucronata_Transcriptome.</title>
        <authorList>
            <person name="Meera S.P."/>
            <person name="Sreeshan A."/>
            <person name="Augustine A."/>
        </authorList>
    </citation>
    <scope>NUCLEOTIDE SEQUENCE</scope>
    <source>
        <tissue evidence="1">Leaf</tissue>
    </source>
</reference>
<proteinExistence type="predicted"/>
<organism evidence="1">
    <name type="scientific">Rhizophora mucronata</name>
    <name type="common">Asiatic mangrove</name>
    <dbReference type="NCBI Taxonomy" id="61149"/>
    <lineage>
        <taxon>Eukaryota</taxon>
        <taxon>Viridiplantae</taxon>
        <taxon>Streptophyta</taxon>
        <taxon>Embryophyta</taxon>
        <taxon>Tracheophyta</taxon>
        <taxon>Spermatophyta</taxon>
        <taxon>Magnoliopsida</taxon>
        <taxon>eudicotyledons</taxon>
        <taxon>Gunneridae</taxon>
        <taxon>Pentapetalae</taxon>
        <taxon>rosids</taxon>
        <taxon>fabids</taxon>
        <taxon>Malpighiales</taxon>
        <taxon>Rhizophoraceae</taxon>
        <taxon>Rhizophora</taxon>
    </lineage>
</organism>
<name>A0A2P2LEB5_RHIMU</name>
<sequence length="52" mass="5815">MMKQRYLTQSKLAWIFIKERMNLTGEDRQLLLLGRVEKKLGGGASDHAPGGA</sequence>
<dbReference type="AlphaFoldDB" id="A0A2P2LEB5"/>
<protein>
    <submittedName>
        <fullName evidence="1">Uncharacterized protein MANES_03G136800</fullName>
    </submittedName>
</protein>
<accession>A0A2P2LEB5</accession>
<dbReference type="EMBL" id="GGEC01035837">
    <property type="protein sequence ID" value="MBX16321.1"/>
    <property type="molecule type" value="Transcribed_RNA"/>
</dbReference>
<evidence type="ECO:0000313" key="1">
    <source>
        <dbReference type="EMBL" id="MBX16321.1"/>
    </source>
</evidence>